<gene>
    <name evidence="1" type="ORF">F511_46726</name>
</gene>
<protein>
    <submittedName>
        <fullName evidence="1">Uncharacterized protein</fullName>
    </submittedName>
</protein>
<evidence type="ECO:0000313" key="1">
    <source>
        <dbReference type="EMBL" id="KZT76250.1"/>
    </source>
</evidence>
<dbReference type="EMBL" id="KV138792">
    <property type="protein sequence ID" value="KZT76250.1"/>
    <property type="molecule type" value="Genomic_DNA"/>
</dbReference>
<keyword evidence="2" id="KW-1185">Reference proteome</keyword>
<accession>A0A2Z7A051</accession>
<organism evidence="1 2">
    <name type="scientific">Dorcoceras hygrometricum</name>
    <dbReference type="NCBI Taxonomy" id="472368"/>
    <lineage>
        <taxon>Eukaryota</taxon>
        <taxon>Viridiplantae</taxon>
        <taxon>Streptophyta</taxon>
        <taxon>Embryophyta</taxon>
        <taxon>Tracheophyta</taxon>
        <taxon>Spermatophyta</taxon>
        <taxon>Magnoliopsida</taxon>
        <taxon>eudicotyledons</taxon>
        <taxon>Gunneridae</taxon>
        <taxon>Pentapetalae</taxon>
        <taxon>asterids</taxon>
        <taxon>lamiids</taxon>
        <taxon>Lamiales</taxon>
        <taxon>Gesneriaceae</taxon>
        <taxon>Didymocarpoideae</taxon>
        <taxon>Trichosporeae</taxon>
        <taxon>Loxocarpinae</taxon>
        <taxon>Dorcoceras</taxon>
    </lineage>
</organism>
<proteinExistence type="predicted"/>
<sequence length="67" mass="7125">MEAPLRAVGRLLLLRWMRAGRRISPLAVAHDEAGRATHARCCGRACAVRCAQISCGGRRPAAAPAMS</sequence>
<reference evidence="1 2" key="1">
    <citation type="journal article" date="2015" name="Proc. Natl. Acad. Sci. U.S.A.">
        <title>The resurrection genome of Boea hygrometrica: A blueprint for survival of dehydration.</title>
        <authorList>
            <person name="Xiao L."/>
            <person name="Yang G."/>
            <person name="Zhang L."/>
            <person name="Yang X."/>
            <person name="Zhao S."/>
            <person name="Ji Z."/>
            <person name="Zhou Q."/>
            <person name="Hu M."/>
            <person name="Wang Y."/>
            <person name="Chen M."/>
            <person name="Xu Y."/>
            <person name="Jin H."/>
            <person name="Xiao X."/>
            <person name="Hu G."/>
            <person name="Bao F."/>
            <person name="Hu Y."/>
            <person name="Wan P."/>
            <person name="Li L."/>
            <person name="Deng X."/>
            <person name="Kuang T."/>
            <person name="Xiang C."/>
            <person name="Zhu J.K."/>
            <person name="Oliver M.J."/>
            <person name="He Y."/>
        </authorList>
    </citation>
    <scope>NUCLEOTIDE SEQUENCE [LARGE SCALE GENOMIC DNA]</scope>
    <source>
        <strain evidence="2">cv. XS01</strain>
    </source>
</reference>
<dbReference type="Proteomes" id="UP000250235">
    <property type="component" value="Unassembled WGS sequence"/>
</dbReference>
<name>A0A2Z7A051_9LAMI</name>
<evidence type="ECO:0000313" key="2">
    <source>
        <dbReference type="Proteomes" id="UP000250235"/>
    </source>
</evidence>
<dbReference type="AlphaFoldDB" id="A0A2Z7A051"/>